<evidence type="ECO:0000313" key="6">
    <source>
        <dbReference type="EMBL" id="KAJ8099534.1"/>
    </source>
</evidence>
<reference evidence="6" key="1">
    <citation type="submission" date="2023-03" db="EMBL/GenBank/DDBJ databases">
        <title>Near-Complete genome sequence of Lipomyces tetrasporous NRRL Y-64009, an oleaginous yeast capable of growing on lignocellulosic hydrolysates.</title>
        <authorList>
            <consortium name="Lawrence Berkeley National Laboratory"/>
            <person name="Jagtap S.S."/>
            <person name="Liu J.-J."/>
            <person name="Walukiewicz H.E."/>
            <person name="Pangilinan J."/>
            <person name="Lipzen A."/>
            <person name="Ahrendt S."/>
            <person name="Koriabine M."/>
            <person name="Cobaugh K."/>
            <person name="Salamov A."/>
            <person name="Yoshinaga Y."/>
            <person name="Ng V."/>
            <person name="Daum C."/>
            <person name="Grigoriev I.V."/>
            <person name="Slininger P.J."/>
            <person name="Dien B.S."/>
            <person name="Jin Y.-S."/>
            <person name="Rao C.V."/>
        </authorList>
    </citation>
    <scope>NUCLEOTIDE SEQUENCE</scope>
    <source>
        <strain evidence="6">NRRL Y-64009</strain>
    </source>
</reference>
<evidence type="ECO:0000313" key="7">
    <source>
        <dbReference type="Proteomes" id="UP001217417"/>
    </source>
</evidence>
<dbReference type="GO" id="GO:0046872">
    <property type="term" value="F:metal ion binding"/>
    <property type="evidence" value="ECO:0007669"/>
    <property type="project" value="UniProtKB-KW"/>
</dbReference>
<keyword evidence="2" id="KW-0479">Metal-binding</keyword>
<evidence type="ECO:0000256" key="4">
    <source>
        <dbReference type="ARBA" id="ARBA00022833"/>
    </source>
</evidence>
<comment type="similarity">
    <text evidence="1">Belongs to the metallo-beta-lactamase superfamily.</text>
</comment>
<sequence>MEEKSYLAPPEQAPDLKIPNGSTVVNVRIIDSTTRMTIPAAHLLLPEIGQHNTMAGAPSFSFLIEHPSGRKLVFDLGLRKDFKNLPPVVQKFLADFGWEITVQKNISEILEENGVPSSTIEAVIWSHHHFDHVGDMCTFPSSTKIIVGPGFKSAYLPGWPTNENSSLAEKDWEDRTIQELSYGSNNEELAIGSFRAVDFFGDGSYYILDSPGHTVGHIAALARVTVGGQGTSSDTFVLMGGDTCHFAGQFRPTQYRPLPVEVILSPLPHIHAGACPGSLFQDLHPHKNATEPFYEMPQTSTVDLEAAHESIRKLQLFDAADNVLVVIAHDESVVDGIDFFPNAINLWKKKGYSEKVRWQFLSCFGGHEGHEWVKVRTKDSIGVGFEMK</sequence>
<comment type="caution">
    <text evidence="6">The sequence shown here is derived from an EMBL/GenBank/DDBJ whole genome shotgun (WGS) entry which is preliminary data.</text>
</comment>
<feature type="domain" description="Metallo-beta-lactamase" evidence="5">
    <location>
        <begin position="58"/>
        <end position="278"/>
    </location>
</feature>
<dbReference type="SUPFAM" id="SSF56281">
    <property type="entry name" value="Metallo-hydrolase/oxidoreductase"/>
    <property type="match status" value="1"/>
</dbReference>
<keyword evidence="3" id="KW-0378">Hydrolase</keyword>
<dbReference type="InterPro" id="IPR036866">
    <property type="entry name" value="RibonucZ/Hydroxyglut_hydro"/>
</dbReference>
<dbReference type="InterPro" id="IPR051013">
    <property type="entry name" value="MBL_superfamily_lactonases"/>
</dbReference>
<dbReference type="GO" id="GO:0016787">
    <property type="term" value="F:hydrolase activity"/>
    <property type="evidence" value="ECO:0007669"/>
    <property type="project" value="UniProtKB-KW"/>
</dbReference>
<keyword evidence="4" id="KW-0862">Zinc</keyword>
<keyword evidence="7" id="KW-1185">Reference proteome</keyword>
<dbReference type="Gene3D" id="3.60.15.10">
    <property type="entry name" value="Ribonuclease Z/Hydroxyacylglutathione hydrolase-like"/>
    <property type="match status" value="1"/>
</dbReference>
<dbReference type="GeneID" id="80879257"/>
<dbReference type="Pfam" id="PF00753">
    <property type="entry name" value="Lactamase_B"/>
    <property type="match status" value="1"/>
</dbReference>
<dbReference type="EMBL" id="JARPMG010000006">
    <property type="protein sequence ID" value="KAJ8099534.1"/>
    <property type="molecule type" value="Genomic_DNA"/>
</dbReference>
<accession>A0AAD7VSC3</accession>
<dbReference type="CDD" id="cd07730">
    <property type="entry name" value="metallo-hydrolase-like_MBL-fold"/>
    <property type="match status" value="1"/>
</dbReference>
<protein>
    <submittedName>
        <fullName evidence="6">Beta-lactamase-like protein</fullName>
    </submittedName>
</protein>
<dbReference type="PANTHER" id="PTHR42978:SF5">
    <property type="entry name" value="METALLO-BETA-LACTAMASE DOMAIN-CONTAINING PROTEIN"/>
    <property type="match status" value="1"/>
</dbReference>
<evidence type="ECO:0000256" key="3">
    <source>
        <dbReference type="ARBA" id="ARBA00022801"/>
    </source>
</evidence>
<name>A0AAD7VSC3_9ASCO</name>
<proteinExistence type="inferred from homology"/>
<dbReference type="PANTHER" id="PTHR42978">
    <property type="entry name" value="QUORUM-QUENCHING LACTONASE YTNP-RELATED-RELATED"/>
    <property type="match status" value="1"/>
</dbReference>
<evidence type="ECO:0000256" key="1">
    <source>
        <dbReference type="ARBA" id="ARBA00007749"/>
    </source>
</evidence>
<organism evidence="6 7">
    <name type="scientific">Lipomyces tetrasporus</name>
    <dbReference type="NCBI Taxonomy" id="54092"/>
    <lineage>
        <taxon>Eukaryota</taxon>
        <taxon>Fungi</taxon>
        <taxon>Dikarya</taxon>
        <taxon>Ascomycota</taxon>
        <taxon>Saccharomycotina</taxon>
        <taxon>Lipomycetes</taxon>
        <taxon>Lipomycetales</taxon>
        <taxon>Lipomycetaceae</taxon>
        <taxon>Lipomyces</taxon>
    </lineage>
</organism>
<dbReference type="AlphaFoldDB" id="A0AAD7VSC3"/>
<evidence type="ECO:0000256" key="2">
    <source>
        <dbReference type="ARBA" id="ARBA00022723"/>
    </source>
</evidence>
<gene>
    <name evidence="6" type="ORF">POJ06DRAFT_112390</name>
</gene>
<dbReference type="SMART" id="SM00849">
    <property type="entry name" value="Lactamase_B"/>
    <property type="match status" value="1"/>
</dbReference>
<evidence type="ECO:0000259" key="5">
    <source>
        <dbReference type="SMART" id="SM00849"/>
    </source>
</evidence>
<dbReference type="InterPro" id="IPR001279">
    <property type="entry name" value="Metallo-B-lactamas"/>
</dbReference>
<dbReference type="Proteomes" id="UP001217417">
    <property type="component" value="Unassembled WGS sequence"/>
</dbReference>
<dbReference type="RefSeq" id="XP_056042984.1">
    <property type="nucleotide sequence ID" value="XM_056184091.1"/>
</dbReference>